<dbReference type="Pfam" id="PF14942">
    <property type="entry name" value="Muted"/>
    <property type="match status" value="1"/>
</dbReference>
<accession>A0AAN8K1W7</accession>
<reference evidence="3 4" key="1">
    <citation type="submission" date="2024-01" db="EMBL/GenBank/DDBJ databases">
        <title>The genome of the rayed Mediterranean limpet Patella caerulea (Linnaeus, 1758).</title>
        <authorList>
            <person name="Anh-Thu Weber A."/>
            <person name="Halstead-Nussloch G."/>
        </authorList>
    </citation>
    <scope>NUCLEOTIDE SEQUENCE [LARGE SCALE GENOMIC DNA]</scope>
    <source>
        <strain evidence="3">AATW-2023a</strain>
        <tissue evidence="3">Whole specimen</tissue>
    </source>
</reference>
<dbReference type="Proteomes" id="UP001347796">
    <property type="component" value="Unassembled WGS sequence"/>
</dbReference>
<dbReference type="InterPro" id="IPR017243">
    <property type="entry name" value="Bloc1s5"/>
</dbReference>
<evidence type="ECO:0000313" key="3">
    <source>
        <dbReference type="EMBL" id="KAK6186862.1"/>
    </source>
</evidence>
<protein>
    <recommendedName>
        <fullName evidence="2">Biogenesis of lysosome-related organelles complex 1 subunit 5</fullName>
    </recommendedName>
</protein>
<dbReference type="PANTHER" id="PTHR31784:SF2">
    <property type="entry name" value="BIOGENESIS OF LYSOSOME-RELATED ORGANELLES COMPLEX 1 SUBUNIT 5"/>
    <property type="match status" value="1"/>
</dbReference>
<dbReference type="AlphaFoldDB" id="A0AAN8K1W7"/>
<comment type="caution">
    <text evidence="3">The sequence shown here is derived from an EMBL/GenBank/DDBJ whole genome shotgun (WGS) entry which is preliminary data.</text>
</comment>
<organism evidence="3 4">
    <name type="scientific">Patella caerulea</name>
    <name type="common">Rayed Mediterranean limpet</name>
    <dbReference type="NCBI Taxonomy" id="87958"/>
    <lineage>
        <taxon>Eukaryota</taxon>
        <taxon>Metazoa</taxon>
        <taxon>Spiralia</taxon>
        <taxon>Lophotrochozoa</taxon>
        <taxon>Mollusca</taxon>
        <taxon>Gastropoda</taxon>
        <taxon>Patellogastropoda</taxon>
        <taxon>Patelloidea</taxon>
        <taxon>Patellidae</taxon>
        <taxon>Patella</taxon>
    </lineage>
</organism>
<dbReference type="GO" id="GO:0031083">
    <property type="term" value="C:BLOC-1 complex"/>
    <property type="evidence" value="ECO:0007669"/>
    <property type="project" value="InterPro"/>
</dbReference>
<evidence type="ECO:0000256" key="1">
    <source>
        <dbReference type="ARBA" id="ARBA00010754"/>
    </source>
</evidence>
<dbReference type="EMBL" id="JAZGQO010000005">
    <property type="protein sequence ID" value="KAK6186862.1"/>
    <property type="molecule type" value="Genomic_DNA"/>
</dbReference>
<sequence length="157" mass="18540">MTTEHLFKDFSVLYSRLFDHHPVLQGNINLFVREFEDKRGDREIERLRFTSDSCNSINNHVIPDICQILEDNLKQISDKVSIATQMTLDLAESEEKVQRPYLMGQRARRKEEWTEFMSGQVARSSRVDQDYETQVQQLKENYNELETKLDNSLKPVL</sequence>
<evidence type="ECO:0000256" key="2">
    <source>
        <dbReference type="ARBA" id="ARBA00019580"/>
    </source>
</evidence>
<evidence type="ECO:0000313" key="4">
    <source>
        <dbReference type="Proteomes" id="UP001347796"/>
    </source>
</evidence>
<dbReference type="PANTHER" id="PTHR31784">
    <property type="entry name" value="BIOGENESIS OF LYSOSOME-RELATED ORGANELLES COMPLEX 1 SUBUNIT 5"/>
    <property type="match status" value="1"/>
</dbReference>
<proteinExistence type="inferred from homology"/>
<comment type="similarity">
    <text evidence="1">Belongs to the BLOC1S5 family.</text>
</comment>
<gene>
    <name evidence="3" type="ORF">SNE40_006127</name>
</gene>
<keyword evidence="4" id="KW-1185">Reference proteome</keyword>
<name>A0AAN8K1W7_PATCE</name>
<dbReference type="GO" id="GO:0030133">
    <property type="term" value="C:transport vesicle"/>
    <property type="evidence" value="ECO:0007669"/>
    <property type="project" value="InterPro"/>
</dbReference>